<gene>
    <name evidence="1" type="ORF">B0I33_110300</name>
</gene>
<dbReference type="Gene3D" id="3.40.109.10">
    <property type="entry name" value="NADH Oxidase"/>
    <property type="match status" value="1"/>
</dbReference>
<evidence type="ECO:0000313" key="1">
    <source>
        <dbReference type="EMBL" id="PRX45200.1"/>
    </source>
</evidence>
<sequence>MSASSVSVPPRLPVAHRWSEPERCVVARAALRSPRCGVGDPWTLEIRGERIELSERFAAPSWHHDGAGRDRVLACGAAVAGITVAVRVLGWLPEFVLLPDPARPDLVATVTARVRGRPARVGVRGFRAVFDPRRHRHPADPAELPAELVAEIVQAGSLPGVRLVPVDGAVTAGRKRSGEPGVLVLTGTDGRRDQLLAGAGTHHAVLAAKAHGLTAEPETRPFPFREYRMRVLRAVGLEGCPQLLLRLGH</sequence>
<dbReference type="InterPro" id="IPR000415">
    <property type="entry name" value="Nitroreductase-like"/>
</dbReference>
<accession>A0A2T0LPL8</accession>
<comment type="caution">
    <text evidence="1">The sequence shown here is derived from an EMBL/GenBank/DDBJ whole genome shotgun (WGS) entry which is preliminary data.</text>
</comment>
<dbReference type="EMBL" id="PVNH01000010">
    <property type="protein sequence ID" value="PRX45200.1"/>
    <property type="molecule type" value="Genomic_DNA"/>
</dbReference>
<organism evidence="1 2">
    <name type="scientific">Prauserella shujinwangii</name>
    <dbReference type="NCBI Taxonomy" id="1453103"/>
    <lineage>
        <taxon>Bacteria</taxon>
        <taxon>Bacillati</taxon>
        <taxon>Actinomycetota</taxon>
        <taxon>Actinomycetes</taxon>
        <taxon>Pseudonocardiales</taxon>
        <taxon>Pseudonocardiaceae</taxon>
        <taxon>Prauserella</taxon>
    </lineage>
</organism>
<proteinExistence type="predicted"/>
<reference evidence="1 2" key="1">
    <citation type="submission" date="2018-03" db="EMBL/GenBank/DDBJ databases">
        <title>Genomic Encyclopedia of Type Strains, Phase III (KMG-III): the genomes of soil and plant-associated and newly described type strains.</title>
        <authorList>
            <person name="Whitman W."/>
        </authorList>
    </citation>
    <scope>NUCLEOTIDE SEQUENCE [LARGE SCALE GENOMIC DNA]</scope>
    <source>
        <strain evidence="1 2">CGMCC 4.7125</strain>
    </source>
</reference>
<dbReference type="GO" id="GO:0016491">
    <property type="term" value="F:oxidoreductase activity"/>
    <property type="evidence" value="ECO:0007669"/>
    <property type="project" value="InterPro"/>
</dbReference>
<dbReference type="RefSeq" id="WP_106181123.1">
    <property type="nucleotide sequence ID" value="NZ_PVNH01000010.1"/>
</dbReference>
<protein>
    <submittedName>
        <fullName evidence="1">Uncharacterized protein</fullName>
    </submittedName>
</protein>
<dbReference type="Proteomes" id="UP000238362">
    <property type="component" value="Unassembled WGS sequence"/>
</dbReference>
<keyword evidence="2" id="KW-1185">Reference proteome</keyword>
<dbReference type="OrthoDB" id="3554114at2"/>
<dbReference type="AlphaFoldDB" id="A0A2T0LPL8"/>
<name>A0A2T0LPL8_9PSEU</name>
<evidence type="ECO:0000313" key="2">
    <source>
        <dbReference type="Proteomes" id="UP000238362"/>
    </source>
</evidence>